<comment type="caution">
    <text evidence="8">The sequence shown here is derived from an EMBL/GenBank/DDBJ whole genome shotgun (WGS) entry which is preliminary data.</text>
</comment>
<feature type="domain" description="FlgD/Vpr Ig-like" evidence="6">
    <location>
        <begin position="111"/>
        <end position="180"/>
    </location>
</feature>
<keyword evidence="8" id="KW-0282">Flagellum</keyword>
<name>A0ABU5GSM9_9GAMM</name>
<dbReference type="Gene3D" id="2.30.30.910">
    <property type="match status" value="1"/>
</dbReference>
<dbReference type="RefSeq" id="WP_321553786.1">
    <property type="nucleotide sequence ID" value="NZ_JAXIVU010000011.1"/>
</dbReference>
<organism evidence="8 9">
    <name type="scientific">Denitrificimonas halotolerans</name>
    <dbReference type="NCBI Taxonomy" id="3098930"/>
    <lineage>
        <taxon>Bacteria</taxon>
        <taxon>Pseudomonadati</taxon>
        <taxon>Pseudomonadota</taxon>
        <taxon>Gammaproteobacteria</taxon>
        <taxon>Pseudomonadales</taxon>
        <taxon>Pseudomonadaceae</taxon>
        <taxon>Denitrificimonas</taxon>
    </lineage>
</organism>
<dbReference type="Pfam" id="PF13860">
    <property type="entry name" value="FlgD_ig"/>
    <property type="match status" value="1"/>
</dbReference>
<dbReference type="Pfam" id="PF03963">
    <property type="entry name" value="FlgD"/>
    <property type="match status" value="1"/>
</dbReference>
<keyword evidence="3 5" id="KW-1005">Bacterial flagellum biogenesis</keyword>
<evidence type="ECO:0000259" key="6">
    <source>
        <dbReference type="Pfam" id="PF13860"/>
    </source>
</evidence>
<dbReference type="InterPro" id="IPR005648">
    <property type="entry name" value="FlgD"/>
</dbReference>
<evidence type="ECO:0000259" key="7">
    <source>
        <dbReference type="Pfam" id="PF13861"/>
    </source>
</evidence>
<dbReference type="InterPro" id="IPR025965">
    <property type="entry name" value="FlgD/Vpr_Ig-like"/>
</dbReference>
<evidence type="ECO:0000256" key="2">
    <source>
        <dbReference type="ARBA" id="ARBA00016013"/>
    </source>
</evidence>
<keyword evidence="9" id="KW-1185">Reference proteome</keyword>
<keyword evidence="8" id="KW-0966">Cell projection</keyword>
<dbReference type="Proteomes" id="UP001294570">
    <property type="component" value="Unassembled WGS sequence"/>
</dbReference>
<reference evidence="8 9" key="1">
    <citation type="submission" date="2023-12" db="EMBL/GenBank/DDBJ databases">
        <title>Denitrificimonas halotolerans sp. nov.,a novel species isolated from landfill leachate.</title>
        <authorList>
            <person name="Wang S."/>
        </authorList>
    </citation>
    <scope>NUCLEOTIDE SEQUENCE [LARGE SCALE GENOMIC DNA]</scope>
    <source>
        <strain evidence="8 9">JX-1</strain>
    </source>
</reference>
<sequence>MVNTIDSAVQHAINGGATSPAAQKTGEDLRNNFMTLLVAQLRNQDPLNPMDNAEMTSQLAQVNTVSGIEALNETLASITGQIDAGQALQAAGLIGKGVLIPGDRLLVGEEGATTPFGVELQSRAEQVNVNIVDGSGQIVRRFELGALNSGVESFVWDGTLDDGTLAPKGAYRFTVEALSDGQQMAHKALNYAQVMAVSTHYKDGPRLDLGGVNEPVKLDEIRQIL</sequence>
<dbReference type="InterPro" id="IPR025963">
    <property type="entry name" value="FLgD_Tudor"/>
</dbReference>
<comment type="similarity">
    <text evidence="1 5">Belongs to the FlgD family.</text>
</comment>
<feature type="domain" description="FlgD Tudor-like" evidence="7">
    <location>
        <begin position="86"/>
        <end position="222"/>
    </location>
</feature>
<evidence type="ECO:0000256" key="1">
    <source>
        <dbReference type="ARBA" id="ARBA00010577"/>
    </source>
</evidence>
<evidence type="ECO:0000256" key="4">
    <source>
        <dbReference type="ARBA" id="ARBA00024746"/>
    </source>
</evidence>
<evidence type="ECO:0000313" key="9">
    <source>
        <dbReference type="Proteomes" id="UP001294570"/>
    </source>
</evidence>
<evidence type="ECO:0000313" key="8">
    <source>
        <dbReference type="EMBL" id="MDY7219700.1"/>
    </source>
</evidence>
<accession>A0ABU5GSM9</accession>
<evidence type="ECO:0000256" key="5">
    <source>
        <dbReference type="RuleBase" id="RU362076"/>
    </source>
</evidence>
<dbReference type="Pfam" id="PF13861">
    <property type="entry name" value="FLgD_tudor"/>
    <property type="match status" value="1"/>
</dbReference>
<evidence type="ECO:0000256" key="3">
    <source>
        <dbReference type="ARBA" id="ARBA00022795"/>
    </source>
</evidence>
<gene>
    <name evidence="8" type="primary">flgD</name>
    <name evidence="8" type="ORF">TOI97_09005</name>
</gene>
<protein>
    <recommendedName>
        <fullName evidence="2 5">Basal-body rod modification protein FlgD</fullName>
    </recommendedName>
</protein>
<dbReference type="Gene3D" id="2.60.40.4070">
    <property type="match status" value="1"/>
</dbReference>
<dbReference type="NCBIfam" id="NF005176">
    <property type="entry name" value="PRK06655.1-1"/>
    <property type="match status" value="1"/>
</dbReference>
<keyword evidence="8" id="KW-0969">Cilium</keyword>
<proteinExistence type="inferred from homology"/>
<comment type="function">
    <text evidence="4 5">Required for flagellar hook formation. May act as a scaffolding protein.</text>
</comment>
<dbReference type="EMBL" id="JAXIVU010000011">
    <property type="protein sequence ID" value="MDY7219700.1"/>
    <property type="molecule type" value="Genomic_DNA"/>
</dbReference>